<proteinExistence type="predicted"/>
<keyword evidence="1" id="KW-0732">Signal</keyword>
<evidence type="ECO:0000313" key="3">
    <source>
        <dbReference type="EMBL" id="QYC10475.1"/>
    </source>
</evidence>
<feature type="domain" description="Amidohydrolase-related" evidence="2">
    <location>
        <begin position="664"/>
        <end position="989"/>
    </location>
</feature>
<evidence type="ECO:0000256" key="1">
    <source>
        <dbReference type="SAM" id="SignalP"/>
    </source>
</evidence>
<dbReference type="RefSeq" id="WP_219353239.1">
    <property type="nucleotide sequence ID" value="NZ_CP080034.1"/>
</dbReference>
<sequence>MKRSTLLTSVALTTAVATLLVQATASNAMALSEQGPGVSASDTIVSFDVSEGTSMAVSASPDGRFLAIDLQGSIWIVPSEGGRARRITDVFNDARQPVWSPDGKTIAFFAYRDGGYDLWSIAPDGSGQKKLTTGPFDDRDPVWSPDGSRIAFASDRGEPGKSSYNIWTLELSSGRLEQVTANVYENRLPTWSPDGRQIAYSSTRDGISGIWATQTSDHRERELRRSTGRIDAPSWSPDGRLAYVVQEGAESRLEIDGAPVSGSENVFPFRASWRPDDGFYYVSDGKIRRRSNRTDRVSTVEFVANLQVARPAYVHTRRDFDSTEPRRALGIVRPSISPDGSRIAFAALGDLYVVPTTGGTPVNLTRDRFLDTDPAWSPDGGRLVYSSDKGSGLPQLWIRDLATGQDRRLTTLDTQPIEPVWSPDGTRIAFIDANGQWGVAGLAVVDVETGQITRLSPTLGQPGRPTWSGDGKQVAVSLSLPFSGSFREGTNQIYVAQADGQGTPKWQIPIPNLSIDTRGGGGPVWSPDGTKMAAIYEGVLRVWPVSPDGSPLGPPRSITTEIAHSPSWAGDSRTILYQSNDRLKRVDIETGVVTDTPLDLTYTLAKPAGRTVVHAGRLVDAIHDETQHDRDIVIEGNRIVDVRPHDPALHAQADRVVDGSGLTAIPGLIDYHAHVQKDFGADVHRAWLAFGVTTVRDPGNQPYHGIEDREASEAGVRIGPRIYTTGNLLEWQRVYYKMGVAISGPAHLELELERARALQFDLLKSYVRLPDLQQRRVVEFAHNELGVPVSTHEIFPAAFVGVDGTEHLGATSRRGYSPKQGPLARSYGDVIGLFGHSGRWITPTNFGALSPYLEAHPTLRNDPRIGLYPTWAQASVRTVRPATPQSIAARAGNAEGIKDLFDAGARVVAGTDSQIAINLHAEIASYVDAGLTPFQALQTATSTPAELLGLDAGVIAPGKLADIVLVRGDPRDDIANTVNVRTVISNGRIFNLGELLKQGD</sequence>
<dbReference type="Pfam" id="PF01979">
    <property type="entry name" value="Amidohydro_1"/>
    <property type="match status" value="1"/>
</dbReference>
<dbReference type="EMBL" id="CP080034">
    <property type="protein sequence ID" value="QYC10475.1"/>
    <property type="molecule type" value="Genomic_DNA"/>
</dbReference>
<feature type="chain" id="PRO_5045698760" evidence="1">
    <location>
        <begin position="31"/>
        <end position="1000"/>
    </location>
</feature>
<gene>
    <name evidence="3" type="ORF">KWG56_00120</name>
</gene>
<accession>A0ABX8TGX5</accession>
<dbReference type="InterPro" id="IPR006680">
    <property type="entry name" value="Amidohydro-rel"/>
</dbReference>
<evidence type="ECO:0000259" key="2">
    <source>
        <dbReference type="Pfam" id="PF01979"/>
    </source>
</evidence>
<feature type="signal peptide" evidence="1">
    <location>
        <begin position="1"/>
        <end position="30"/>
    </location>
</feature>
<dbReference type="InterPro" id="IPR011659">
    <property type="entry name" value="WD40"/>
</dbReference>
<keyword evidence="4" id="KW-1185">Reference proteome</keyword>
<evidence type="ECO:0000313" key="4">
    <source>
        <dbReference type="Proteomes" id="UP000824334"/>
    </source>
</evidence>
<dbReference type="PANTHER" id="PTHR36842">
    <property type="entry name" value="PROTEIN TOLB HOMOLOG"/>
    <property type="match status" value="1"/>
</dbReference>
<reference evidence="3 4" key="1">
    <citation type="submission" date="2021-07" db="EMBL/GenBank/DDBJ databases">
        <title>Isolation and characterization of bacteria from a gold mining with a capacity of golden bioaccumulation.</title>
        <authorList>
            <person name="Yang X.J."/>
        </authorList>
    </citation>
    <scope>NUCLEOTIDE SEQUENCE [LARGE SCALE GENOMIC DNA]</scope>
    <source>
        <strain evidence="3 4">Au29</strain>
    </source>
</reference>
<dbReference type="PANTHER" id="PTHR36842:SF1">
    <property type="entry name" value="PROTEIN TOLB"/>
    <property type="match status" value="1"/>
</dbReference>
<protein>
    <submittedName>
        <fullName evidence="3">Amidohydrolase family protein</fullName>
    </submittedName>
</protein>
<organism evidence="3 4">
    <name type="scientific">Brevundimonas nasdae</name>
    <dbReference type="NCBI Taxonomy" id="172043"/>
    <lineage>
        <taxon>Bacteria</taxon>
        <taxon>Pseudomonadati</taxon>
        <taxon>Pseudomonadota</taxon>
        <taxon>Alphaproteobacteria</taxon>
        <taxon>Caulobacterales</taxon>
        <taxon>Caulobacteraceae</taxon>
        <taxon>Brevundimonas</taxon>
    </lineage>
</organism>
<name>A0ABX8TGX5_9CAUL</name>
<dbReference type="Pfam" id="PF07676">
    <property type="entry name" value="PD40"/>
    <property type="match status" value="9"/>
</dbReference>
<dbReference type="GeneID" id="94373648"/>
<dbReference type="Proteomes" id="UP000824334">
    <property type="component" value="Chromosome"/>
</dbReference>